<name>A0A418ANT6_9STRA</name>
<dbReference type="Proteomes" id="UP000285060">
    <property type="component" value="Unassembled WGS sequence"/>
</dbReference>
<dbReference type="VEuPathDB" id="FungiDB:H310_13739"/>
<dbReference type="AlphaFoldDB" id="A0A418ANT6"/>
<feature type="region of interest" description="Disordered" evidence="1">
    <location>
        <begin position="203"/>
        <end position="231"/>
    </location>
</feature>
<evidence type="ECO:0000313" key="3">
    <source>
        <dbReference type="Proteomes" id="UP000285060"/>
    </source>
</evidence>
<organism evidence="2 3">
    <name type="scientific">Aphanomyces invadans</name>
    <dbReference type="NCBI Taxonomy" id="157072"/>
    <lineage>
        <taxon>Eukaryota</taxon>
        <taxon>Sar</taxon>
        <taxon>Stramenopiles</taxon>
        <taxon>Oomycota</taxon>
        <taxon>Saprolegniomycetes</taxon>
        <taxon>Saprolegniales</taxon>
        <taxon>Verrucalvaceae</taxon>
        <taxon>Aphanomyces</taxon>
    </lineage>
</organism>
<dbReference type="EMBL" id="QUSY01000916">
    <property type="protein sequence ID" value="RHY26762.1"/>
    <property type="molecule type" value="Genomic_DNA"/>
</dbReference>
<gene>
    <name evidence="2" type="ORF">DYB32_007317</name>
</gene>
<accession>A0A418ANT6</accession>
<dbReference type="Pfam" id="PF14223">
    <property type="entry name" value="Retrotran_gag_2"/>
    <property type="match status" value="1"/>
</dbReference>
<evidence type="ECO:0000256" key="1">
    <source>
        <dbReference type="SAM" id="MobiDB-lite"/>
    </source>
</evidence>
<reference evidence="2 3" key="1">
    <citation type="submission" date="2018-08" db="EMBL/GenBank/DDBJ databases">
        <title>Aphanomyces genome sequencing and annotation.</title>
        <authorList>
            <person name="Minardi D."/>
            <person name="Oidtmann B."/>
            <person name="Van Der Giezen M."/>
            <person name="Studholme D.J."/>
        </authorList>
    </citation>
    <scope>NUCLEOTIDE SEQUENCE [LARGE SCALE GENOMIC DNA]</scope>
    <source>
        <strain evidence="2 3">NJM0002</strain>
    </source>
</reference>
<evidence type="ECO:0000313" key="2">
    <source>
        <dbReference type="EMBL" id="RHY26762.1"/>
    </source>
</evidence>
<keyword evidence="3" id="KW-1185">Reference proteome</keyword>
<feature type="compositionally biased region" description="Gly residues" evidence="1">
    <location>
        <begin position="205"/>
        <end position="215"/>
    </location>
</feature>
<sequence>MVNITATLKLNDHNFREWDTYFRGKLMMKGMHQLLTQMPTSTALDASSEVQKAFGILIDTLEPSQYRYIDGHTRVRIAYDALVAQHKPTTKIDRIQVAMEWAKLSWDPRQETLPDFIYRFQILVQRLSDVRAAETESNQVVKLLALMPWEFHNLVDRLSNLPDSEQTVAKTKIALEAKWKAAVRNGAIKTPRGQANDDRAIFAAGGRGTQGNGGRVRGRGRHRPDGKDDHSNAAVFMFSATESGIDMIALSQEVSDNKTKDNEEPDEKPTQDVAVVNGPIYMGEPSEALPLRTDPDWHPTVQPVGLVFVNGSPSPTWVTFMSRTDLETIYHTTPIMDITKVADPAMVVAPIPDHQV</sequence>
<protein>
    <submittedName>
        <fullName evidence="2">Uncharacterized protein</fullName>
    </submittedName>
</protein>
<proteinExistence type="predicted"/>
<comment type="caution">
    <text evidence="2">The sequence shown here is derived from an EMBL/GenBank/DDBJ whole genome shotgun (WGS) entry which is preliminary data.</text>
</comment>